<feature type="region of interest" description="Disordered" evidence="19">
    <location>
        <begin position="181"/>
        <end position="204"/>
    </location>
</feature>
<dbReference type="GO" id="GO:0051219">
    <property type="term" value="F:phosphoprotein binding"/>
    <property type="evidence" value="ECO:0007669"/>
    <property type="project" value="Ensembl"/>
</dbReference>
<comment type="subunit">
    <text evidence="16">Homodimer. Component of the PAQosome complex which is responsible for the biogenesis of several protein complexes and which consists of R2TP complex members RUVBL1, RUVBL2, RPAP3 and PIH1D1, URI complex members PFDN2, PFDN6, PDRG1, UXT and URI1 as well as ASDURF, POLR2E and DNAAF10/WDR92. Interacts with POLR2E/RPB5, RUVBL2 and RUVBL1. Interacts with PFDN2, PFDN4 and STAP1; the interactions are phosphorylation-dependent and occur in a growth-dependent manner in the mitochondrion. Interacts with UXT. Interacts with PPP1CC; the interaction is phosphorylation-dependent and occurs in a growth factor-dependent manner. Interacts (via the middle C-terminal region) with GTF2F1 and GTF2F2. Interacts with DMAP1. Interacts with TSC1 and TSC2. Interacts with PRPF8 and EFTUD2 in a ZNHIT2-dependent manner.</text>
</comment>
<evidence type="ECO:0000256" key="2">
    <source>
        <dbReference type="ARBA" id="ARBA00004173"/>
    </source>
</evidence>
<evidence type="ECO:0000256" key="14">
    <source>
        <dbReference type="ARBA" id="ARBA00038295"/>
    </source>
</evidence>
<reference evidence="20" key="1">
    <citation type="submission" date="2025-08" db="UniProtKB">
        <authorList>
            <consortium name="Ensembl"/>
        </authorList>
    </citation>
    <scope>IDENTIFICATION</scope>
</reference>
<evidence type="ECO:0000256" key="10">
    <source>
        <dbReference type="ARBA" id="ARBA00023163"/>
    </source>
</evidence>
<organism evidence="20 21">
    <name type="scientific">Laticauda laticaudata</name>
    <name type="common">Blue-ringed sea krait</name>
    <name type="synonym">Blue-lipped sea krait</name>
    <dbReference type="NCBI Taxonomy" id="8630"/>
    <lineage>
        <taxon>Eukaryota</taxon>
        <taxon>Metazoa</taxon>
        <taxon>Chordata</taxon>
        <taxon>Craniata</taxon>
        <taxon>Vertebrata</taxon>
        <taxon>Euteleostomi</taxon>
        <taxon>Lepidosauria</taxon>
        <taxon>Squamata</taxon>
        <taxon>Bifurcata</taxon>
        <taxon>Unidentata</taxon>
        <taxon>Episquamata</taxon>
        <taxon>Toxicofera</taxon>
        <taxon>Serpentes</taxon>
        <taxon>Colubroidea</taxon>
        <taxon>Elapidae</taxon>
        <taxon>Laticaudinae</taxon>
        <taxon>Laticauda</taxon>
    </lineage>
</organism>
<dbReference type="GO" id="GO:0005829">
    <property type="term" value="C:cytosol"/>
    <property type="evidence" value="ECO:0007669"/>
    <property type="project" value="Ensembl"/>
</dbReference>
<keyword evidence="9" id="KW-0496">Mitochondrion</keyword>
<dbReference type="GO" id="GO:0071363">
    <property type="term" value="P:cellular response to growth factor stimulus"/>
    <property type="evidence" value="ECO:0007669"/>
    <property type="project" value="Ensembl"/>
</dbReference>
<evidence type="ECO:0000256" key="4">
    <source>
        <dbReference type="ARBA" id="ARBA00004496"/>
    </source>
</evidence>
<evidence type="ECO:0000256" key="5">
    <source>
        <dbReference type="ARBA" id="ARBA00022490"/>
    </source>
</evidence>
<keyword evidence="8" id="KW-0805">Transcription regulation</keyword>
<dbReference type="GO" id="GO:0009615">
    <property type="term" value="P:response to virus"/>
    <property type="evidence" value="ECO:0007669"/>
    <property type="project" value="Ensembl"/>
</dbReference>
<protein>
    <recommendedName>
        <fullName evidence="18">Protein phosphatase 1 regulatory subunit 19</fullName>
    </recommendedName>
    <alternativeName>
        <fullName evidence="17">RNA polymerase II subunit 5-mediating protein</fullName>
    </alternativeName>
</protein>
<feature type="compositionally biased region" description="Basic residues" evidence="19">
    <location>
        <begin position="123"/>
        <end position="135"/>
    </location>
</feature>
<dbReference type="GO" id="GO:0030425">
    <property type="term" value="C:dendrite"/>
    <property type="evidence" value="ECO:0007669"/>
    <property type="project" value="UniProtKB-SubCell"/>
</dbReference>
<evidence type="ECO:0000256" key="3">
    <source>
        <dbReference type="ARBA" id="ARBA00004279"/>
    </source>
</evidence>
<dbReference type="PANTHER" id="PTHR15111">
    <property type="entry name" value="RNA POLYMERASE II SUBUNIT 5-MEDIATING PROTEIN NNX3"/>
    <property type="match status" value="1"/>
</dbReference>
<gene>
    <name evidence="20" type="primary">URI1</name>
</gene>
<dbReference type="GO" id="GO:0005739">
    <property type="term" value="C:mitochondrion"/>
    <property type="evidence" value="ECO:0007669"/>
    <property type="project" value="UniProtKB-SubCell"/>
</dbReference>
<dbReference type="GO" id="GO:0004864">
    <property type="term" value="F:protein phosphatase inhibitor activity"/>
    <property type="evidence" value="ECO:0007669"/>
    <property type="project" value="UniProtKB-KW"/>
</dbReference>
<dbReference type="FunFam" id="1.10.287.370:FF:000008">
    <property type="entry name" value="unconventional prefoldin RPB5 interactor 1"/>
    <property type="match status" value="1"/>
</dbReference>
<keyword evidence="7" id="KW-0597">Phosphoprotein</keyword>
<dbReference type="GO" id="GO:0005654">
    <property type="term" value="C:nucleoplasm"/>
    <property type="evidence" value="ECO:0007669"/>
    <property type="project" value="Ensembl"/>
</dbReference>
<keyword evidence="10" id="KW-0804">Transcription</keyword>
<dbReference type="Pfam" id="PF02996">
    <property type="entry name" value="Prefoldin"/>
    <property type="match status" value="1"/>
</dbReference>
<keyword evidence="5" id="KW-0963">Cytoplasm</keyword>
<dbReference type="GO" id="GO:1990062">
    <property type="term" value="C:RPAP3/R2TP/prefoldin-like complex"/>
    <property type="evidence" value="ECO:0007669"/>
    <property type="project" value="Ensembl"/>
</dbReference>
<dbReference type="GO" id="GO:0000993">
    <property type="term" value="F:RNA polymerase II complex binding"/>
    <property type="evidence" value="ECO:0007669"/>
    <property type="project" value="Ensembl"/>
</dbReference>
<feature type="compositionally biased region" description="Basic and acidic residues" evidence="19">
    <location>
        <begin position="148"/>
        <end position="157"/>
    </location>
</feature>
<proteinExistence type="inferred from homology"/>
<evidence type="ECO:0000256" key="9">
    <source>
        <dbReference type="ARBA" id="ARBA00023128"/>
    </source>
</evidence>
<dbReference type="PANTHER" id="PTHR15111:SF0">
    <property type="entry name" value="UNCONVENTIONAL PREFOLDIN RPB5 INTERACTOR 1"/>
    <property type="match status" value="1"/>
</dbReference>
<evidence type="ECO:0000256" key="1">
    <source>
        <dbReference type="ARBA" id="ARBA00004123"/>
    </source>
</evidence>
<evidence type="ECO:0000256" key="7">
    <source>
        <dbReference type="ARBA" id="ARBA00022553"/>
    </source>
</evidence>
<dbReference type="GO" id="GO:0003682">
    <property type="term" value="F:chromatin binding"/>
    <property type="evidence" value="ECO:0007669"/>
    <property type="project" value="Ensembl"/>
</dbReference>
<sequence>FKVESDYEALQDRLSTLPDKLSYDIMVPFGPLAFMPGRLVHTNEVTVLLGDNWFAKCSAKQAGGLVEHRKKRVRKMLDDLGKVMKNFESRAEFTEDLQKISGAAGNVVDIREITESGELEMKGKHRTAHKPHSKPKICAFEGNVDENGTDKKPNGDLKSEEDIWARLDELERQEQILGELSRISETRNAKAEGASSSEEEREDKKLNLDILQKDEKPNTQGNFQKDITDFESFKSQVNGPNHYSSDDEDDFAISENAVPTIYFSHTVEPKRVCIVKKTCHEAVFPNAVYSRHVGPGPGPPRILSLHDKILRTPGPTHGTLRRYVMKEASLAWCPPDLDLQEFTVTNSWNSSPAHGI</sequence>
<dbReference type="Ensembl" id="ENSLLTT00000016941.1">
    <property type="protein sequence ID" value="ENSLLTP00000016323.1"/>
    <property type="gene ID" value="ENSLLTG00000012467.1"/>
</dbReference>
<evidence type="ECO:0000313" key="20">
    <source>
        <dbReference type="Ensembl" id="ENSLLTP00000016323.1"/>
    </source>
</evidence>
<dbReference type="Proteomes" id="UP000694406">
    <property type="component" value="Unplaced"/>
</dbReference>
<keyword evidence="13" id="KW-0966">Cell projection</keyword>
<dbReference type="GO" id="GO:0003714">
    <property type="term" value="F:transcription corepressor activity"/>
    <property type="evidence" value="ECO:0007669"/>
    <property type="project" value="Ensembl"/>
</dbReference>
<feature type="region of interest" description="Disordered" evidence="19">
    <location>
        <begin position="121"/>
        <end position="157"/>
    </location>
</feature>
<dbReference type="GO" id="GO:0000122">
    <property type="term" value="P:negative regulation of transcription by RNA polymerase II"/>
    <property type="evidence" value="ECO:0007669"/>
    <property type="project" value="Ensembl"/>
</dbReference>
<keyword evidence="21" id="KW-1185">Reference proteome</keyword>
<accession>A0A8C5SEK1</accession>
<evidence type="ECO:0000256" key="18">
    <source>
        <dbReference type="ARBA" id="ARBA00082683"/>
    </source>
</evidence>
<evidence type="ECO:0000256" key="11">
    <source>
        <dbReference type="ARBA" id="ARBA00023242"/>
    </source>
</evidence>
<dbReference type="Gene3D" id="1.10.287.370">
    <property type="match status" value="1"/>
</dbReference>
<name>A0A8C5SEK1_LATLA</name>
<dbReference type="CDD" id="cd23159">
    <property type="entry name" value="Prefoldin_URI1"/>
    <property type="match status" value="1"/>
</dbReference>
<evidence type="ECO:0000313" key="21">
    <source>
        <dbReference type="Proteomes" id="UP000694406"/>
    </source>
</evidence>
<dbReference type="GeneTree" id="ENSGT00390000002362"/>
<dbReference type="SUPFAM" id="SSF46579">
    <property type="entry name" value="Prefoldin"/>
    <property type="match status" value="1"/>
</dbReference>
<evidence type="ECO:0000256" key="17">
    <source>
        <dbReference type="ARBA" id="ARBA00078910"/>
    </source>
</evidence>
<evidence type="ECO:0000256" key="12">
    <source>
        <dbReference type="ARBA" id="ARBA00023272"/>
    </source>
</evidence>
<evidence type="ECO:0000256" key="19">
    <source>
        <dbReference type="SAM" id="MobiDB-lite"/>
    </source>
</evidence>
<comment type="similarity">
    <text evidence="14">Belongs to the RNA polymerase II subunit 5-mediating protein family.</text>
</comment>
<reference evidence="20" key="2">
    <citation type="submission" date="2025-09" db="UniProtKB">
        <authorList>
            <consortium name="Ensembl"/>
        </authorList>
    </citation>
    <scope>IDENTIFICATION</scope>
</reference>
<evidence type="ECO:0000256" key="15">
    <source>
        <dbReference type="ARBA" id="ARBA00053952"/>
    </source>
</evidence>
<dbReference type="InterPro" id="IPR052255">
    <property type="entry name" value="RNA_pol_II_subunit5-mediator"/>
</dbReference>
<dbReference type="InterPro" id="IPR009053">
    <property type="entry name" value="Prefoldin"/>
</dbReference>
<comment type="function">
    <text evidence="15">Plays a central role in maintaining S6K1 signaling and BAD phosphorylation under normal growth conditions thereby protecting cells from potential deleterious effects of sustained S6K1 signaling. The URI1-PPP1CC complex acts as a central component of a negative feedback mechanism that counteracts excessive S6K1 survival signaling to BAD in response to growth factors. Mediates inhibition of PPP1CC phosphatase activity in mitochondria. Coordinates the regulation of nutrient-sensitive gene expression availability in a mTOR-dependent manner. Seems to be a scaffolding protein able to assemble a prefoldin-like complex that contains PFDs and proteins with roles in transcription and ubiquitination.</text>
</comment>
<comment type="subcellular location">
    <subcellularLocation>
        <location evidence="3">Cell projection</location>
        <location evidence="3">Dendrite</location>
    </subcellularLocation>
    <subcellularLocation>
        <location evidence="4">Cytoplasm</location>
    </subcellularLocation>
    <subcellularLocation>
        <location evidence="2">Mitochondrion</location>
    </subcellularLocation>
    <subcellularLocation>
        <location evidence="1">Nucleus</location>
    </subcellularLocation>
</comment>
<keyword evidence="12" id="KW-0650">Protein phosphatase inhibitor</keyword>
<dbReference type="InterPro" id="IPR004127">
    <property type="entry name" value="Prefoldin_subunit_alpha"/>
</dbReference>
<dbReference type="GO" id="GO:2001243">
    <property type="term" value="P:negative regulation of intrinsic apoptotic signaling pathway"/>
    <property type="evidence" value="ECO:0007669"/>
    <property type="project" value="Ensembl"/>
</dbReference>
<evidence type="ECO:0000256" key="8">
    <source>
        <dbReference type="ARBA" id="ARBA00023015"/>
    </source>
</evidence>
<evidence type="ECO:0000256" key="16">
    <source>
        <dbReference type="ARBA" id="ARBA00064379"/>
    </source>
</evidence>
<evidence type="ECO:0000256" key="13">
    <source>
        <dbReference type="ARBA" id="ARBA00023273"/>
    </source>
</evidence>
<dbReference type="GO" id="GO:0001558">
    <property type="term" value="P:regulation of cell growth"/>
    <property type="evidence" value="ECO:0007669"/>
    <property type="project" value="Ensembl"/>
</dbReference>
<keyword evidence="11" id="KW-0539">Nucleus</keyword>
<dbReference type="AlphaFoldDB" id="A0A8C5SEK1"/>
<evidence type="ECO:0000256" key="6">
    <source>
        <dbReference type="ARBA" id="ARBA00022491"/>
    </source>
</evidence>
<keyword evidence="6" id="KW-0678">Repressor</keyword>
<dbReference type="GO" id="GO:0071383">
    <property type="term" value="P:cellular response to steroid hormone stimulus"/>
    <property type="evidence" value="ECO:0007669"/>
    <property type="project" value="Ensembl"/>
</dbReference>